<dbReference type="PANTHER" id="PTHR40588">
    <property type="entry name" value="MRNA INTERFERASE TOXIN YAFQ"/>
    <property type="match status" value="1"/>
</dbReference>
<dbReference type="eggNOG" id="COG3041">
    <property type="taxonomic scope" value="Bacteria"/>
</dbReference>
<proteinExistence type="predicted"/>
<dbReference type="Gene3D" id="3.30.2310.20">
    <property type="entry name" value="RelE-like"/>
    <property type="match status" value="1"/>
</dbReference>
<dbReference type="STRING" id="158189.SpiBuddy_2439"/>
<sequence length="91" mass="10763">MFDLYFTNQFKKDYRKVSKSGEITLLDEVIDLLRQGLSLPEKFRDHALIDSKKFKSQRECHIKPDWLLVYSVNNEKLVLTLTRTGSHSELF</sequence>
<dbReference type="PIRSF" id="PIRSF006156">
    <property type="entry name" value="YafQ"/>
    <property type="match status" value="1"/>
</dbReference>
<accession>F0RRS1</accession>
<evidence type="ECO:0000256" key="2">
    <source>
        <dbReference type="PIRSR" id="PIRSR006156-1"/>
    </source>
</evidence>
<dbReference type="RefSeq" id="WP_013608098.1">
    <property type="nucleotide sequence ID" value="NC_015152.1"/>
</dbReference>
<protein>
    <submittedName>
        <fullName evidence="3">Addiction module toxin, RelE/StbE family</fullName>
    </submittedName>
</protein>
<dbReference type="NCBIfam" id="TIGR02385">
    <property type="entry name" value="RelE_StbE"/>
    <property type="match status" value="1"/>
</dbReference>
<dbReference type="GO" id="GO:0006402">
    <property type="term" value="P:mRNA catabolic process"/>
    <property type="evidence" value="ECO:0007669"/>
    <property type="project" value="TreeGrafter"/>
</dbReference>
<evidence type="ECO:0000313" key="4">
    <source>
        <dbReference type="Proteomes" id="UP000008466"/>
    </source>
</evidence>
<reference evidence="4" key="1">
    <citation type="submission" date="2011-02" db="EMBL/GenBank/DDBJ databases">
        <title>Complete sequence of Spirochaeta sp. Buddy.</title>
        <authorList>
            <person name="Lucas S."/>
            <person name="Copeland A."/>
            <person name="Lapidus A."/>
            <person name="Cheng J.-F."/>
            <person name="Goodwin L."/>
            <person name="Pitluck S."/>
            <person name="Zeytun A."/>
            <person name="Detter J.C."/>
            <person name="Han C."/>
            <person name="Tapia R."/>
            <person name="Land M."/>
            <person name="Hauser L."/>
            <person name="Kyrpides N."/>
            <person name="Ivanova N."/>
            <person name="Mikhailova N."/>
            <person name="Pagani I."/>
            <person name="Ritalahti K.M."/>
            <person name="Loeffler F.E."/>
            <person name="Woyke T."/>
        </authorList>
    </citation>
    <scope>NUCLEOTIDE SEQUENCE [LARGE SCALE GENOMIC DNA]</scope>
    <source>
        <strain evidence="4">ATCC BAA-1886 / DSM 22777 / Buddy</strain>
    </source>
</reference>
<dbReference type="GO" id="GO:0006415">
    <property type="term" value="P:translational termination"/>
    <property type="evidence" value="ECO:0007669"/>
    <property type="project" value="TreeGrafter"/>
</dbReference>
<evidence type="ECO:0000313" key="3">
    <source>
        <dbReference type="EMBL" id="ADY14252.1"/>
    </source>
</evidence>
<gene>
    <name evidence="3" type="ordered locus">SpiBuddy_2439</name>
</gene>
<dbReference type="InterPro" id="IPR004386">
    <property type="entry name" value="Toxin_YafQ-like"/>
</dbReference>
<dbReference type="HOGENOM" id="CLU_161929_4_1_12"/>
<dbReference type="KEGG" id="sbu:SpiBuddy_2439"/>
<organism evidence="3 4">
    <name type="scientific">Sphaerochaeta globosa (strain ATCC BAA-1886 / DSM 22777 / Buddy)</name>
    <name type="common">Spirochaeta sp. (strain Buddy)</name>
    <dbReference type="NCBI Taxonomy" id="158189"/>
    <lineage>
        <taxon>Bacteria</taxon>
        <taxon>Pseudomonadati</taxon>
        <taxon>Spirochaetota</taxon>
        <taxon>Spirochaetia</taxon>
        <taxon>Spirochaetales</taxon>
        <taxon>Sphaerochaetaceae</taxon>
        <taxon>Sphaerochaeta</taxon>
    </lineage>
</organism>
<dbReference type="EMBL" id="CP002541">
    <property type="protein sequence ID" value="ADY14252.1"/>
    <property type="molecule type" value="Genomic_DNA"/>
</dbReference>
<dbReference type="PANTHER" id="PTHR40588:SF1">
    <property type="entry name" value="MRNA INTERFERASE TOXIN YAFQ"/>
    <property type="match status" value="1"/>
</dbReference>
<keyword evidence="4" id="KW-1185">Reference proteome</keyword>
<dbReference type="InterPro" id="IPR007712">
    <property type="entry name" value="RelE/ParE_toxin"/>
</dbReference>
<dbReference type="SUPFAM" id="SSF143011">
    <property type="entry name" value="RelE-like"/>
    <property type="match status" value="1"/>
</dbReference>
<dbReference type="OrthoDB" id="7030467at2"/>
<dbReference type="GO" id="GO:0004521">
    <property type="term" value="F:RNA endonuclease activity"/>
    <property type="evidence" value="ECO:0007669"/>
    <property type="project" value="TreeGrafter"/>
</dbReference>
<evidence type="ECO:0000256" key="1">
    <source>
        <dbReference type="ARBA" id="ARBA00022649"/>
    </source>
</evidence>
<dbReference type="Pfam" id="PF15738">
    <property type="entry name" value="YafQ_toxin"/>
    <property type="match status" value="1"/>
</dbReference>
<keyword evidence="1" id="KW-1277">Toxin-antitoxin system</keyword>
<dbReference type="InterPro" id="IPR035093">
    <property type="entry name" value="RelE/ParE_toxin_dom_sf"/>
</dbReference>
<dbReference type="AlphaFoldDB" id="F0RRS1"/>
<name>F0RRS1_SPHGB</name>
<feature type="active site" description="Proton donor" evidence="2">
    <location>
        <position position="87"/>
    </location>
</feature>
<dbReference type="Proteomes" id="UP000008466">
    <property type="component" value="Chromosome"/>
</dbReference>